<dbReference type="Gene3D" id="3.40.50.300">
    <property type="entry name" value="P-loop containing nucleotide triphosphate hydrolases"/>
    <property type="match status" value="1"/>
</dbReference>
<feature type="region of interest" description="Disordered" evidence="1">
    <location>
        <begin position="204"/>
        <end position="234"/>
    </location>
</feature>
<dbReference type="EMBL" id="RKLQ01000002">
    <property type="protein sequence ID" value="MBX0304155.1"/>
    <property type="molecule type" value="Genomic_DNA"/>
</dbReference>
<sequence length="234" mass="25123">MTANRPGIRFGFPAPLLPDGVAPGTNILVSGATDSGARSVALGLTAVESYRNESQLLLSADVCGRELLDEADAVTDTLDPSRTAVIDCSGTADEDHRFDQLAAPIDGPGDLIAIETEFGTLYEKLRQSGYARVRIGVFSISSLLSHSDLQTVSRFVHMLTGRVIATGDLGVFHIDSSLHPDVAVDVFEHFCDLRVEVRRTEEGEVQVRTGAPGAELDEWDSVTPLTTSSPQRRS</sequence>
<accession>A0A8J7YDM7</accession>
<organism evidence="2 3">
    <name type="scientific">Haloarcula salinisoli</name>
    <dbReference type="NCBI Taxonomy" id="2487746"/>
    <lineage>
        <taxon>Archaea</taxon>
        <taxon>Methanobacteriati</taxon>
        <taxon>Methanobacteriota</taxon>
        <taxon>Stenosarchaea group</taxon>
        <taxon>Halobacteria</taxon>
        <taxon>Halobacteriales</taxon>
        <taxon>Haloarculaceae</taxon>
        <taxon>Haloarcula</taxon>
    </lineage>
</organism>
<comment type="caution">
    <text evidence="2">The sequence shown here is derived from an EMBL/GenBank/DDBJ whole genome shotgun (WGS) entry which is preliminary data.</text>
</comment>
<dbReference type="AlphaFoldDB" id="A0A8J7YDM7"/>
<evidence type="ECO:0000313" key="2">
    <source>
        <dbReference type="EMBL" id="MBX0304155.1"/>
    </source>
</evidence>
<keyword evidence="3" id="KW-1185">Reference proteome</keyword>
<gene>
    <name evidence="2" type="ORF">EGD98_10800</name>
</gene>
<reference evidence="2" key="1">
    <citation type="submission" date="2021-06" db="EMBL/GenBank/DDBJ databases">
        <title>Halomicroarcula sp. F24A a new haloarchaeum isolated from saline soil.</title>
        <authorList>
            <person name="Duran-Viseras A."/>
            <person name="Sanchez-Porro C."/>
            <person name="Ventosa A."/>
        </authorList>
    </citation>
    <scope>NUCLEOTIDE SEQUENCE</scope>
    <source>
        <strain evidence="2">F24A</strain>
    </source>
</reference>
<name>A0A8J7YDM7_9EURY</name>
<dbReference type="Pfam" id="PF24336">
    <property type="entry name" value="DUF7504"/>
    <property type="match status" value="1"/>
</dbReference>
<dbReference type="Proteomes" id="UP000783863">
    <property type="component" value="Unassembled WGS sequence"/>
</dbReference>
<proteinExistence type="predicted"/>
<evidence type="ECO:0000313" key="3">
    <source>
        <dbReference type="Proteomes" id="UP000783863"/>
    </source>
</evidence>
<protein>
    <recommendedName>
        <fullName evidence="4">RecA-superfamily ATPase, KaiC/GvpD/RAD55 family</fullName>
    </recommendedName>
</protein>
<evidence type="ECO:0000256" key="1">
    <source>
        <dbReference type="SAM" id="MobiDB-lite"/>
    </source>
</evidence>
<dbReference type="InterPro" id="IPR027417">
    <property type="entry name" value="P-loop_NTPase"/>
</dbReference>
<evidence type="ECO:0008006" key="4">
    <source>
        <dbReference type="Google" id="ProtNLM"/>
    </source>
</evidence>
<feature type="compositionally biased region" description="Polar residues" evidence="1">
    <location>
        <begin position="223"/>
        <end position="234"/>
    </location>
</feature>
<dbReference type="InterPro" id="IPR055927">
    <property type="entry name" value="DUF7504"/>
</dbReference>
<dbReference type="RefSeq" id="WP_220588385.1">
    <property type="nucleotide sequence ID" value="NZ_RKLQ01000002.1"/>
</dbReference>